<keyword evidence="2" id="KW-1185">Reference proteome</keyword>
<name>A0ABX6J1A6_9GAMM</name>
<accession>A0ABX6J1A6</accession>
<dbReference type="Proteomes" id="UP000464675">
    <property type="component" value="Chromosome"/>
</dbReference>
<sequence length="328" mass="36811">MDTREPAFKMPPVRETARGSLRRVGFELEFSGLTLQAAAEAVAAALGGELEQDSAAEMSLNHEHGRFNIEIDWDFLKRRAAETGAKEGGDGWLDLLSQVAVLVVPVEVVCPPLPLDQLATLQPLVPALRDAGARGTEESLIAAYGVHINAEIPRLDATTLIAYLRAFALLQWWLVDAHKVDIARRASPYIDLYPEAYVRLLCEHTHPSMDDIFTDYLQHNASRNRALDLLPLLAEIDEQRVRRTIDDPRIKPRPAFHYRLPNCQIEKSDWSLASGWNTWCVVEALAAQPELQAALGEEFLSRSQPLLGVNRSKWIEFVEQWLNDHALV</sequence>
<organism evidence="1 2">
    <name type="scientific">Microbulbifer hydrolyticus</name>
    <dbReference type="NCBI Taxonomy" id="48074"/>
    <lineage>
        <taxon>Bacteria</taxon>
        <taxon>Pseudomonadati</taxon>
        <taxon>Pseudomonadota</taxon>
        <taxon>Gammaproteobacteria</taxon>
        <taxon>Cellvibrionales</taxon>
        <taxon>Microbulbiferaceae</taxon>
        <taxon>Microbulbifer</taxon>
    </lineage>
</organism>
<dbReference type="EMBL" id="CP047491">
    <property type="protein sequence ID" value="QHQ40757.1"/>
    <property type="molecule type" value="Genomic_DNA"/>
</dbReference>
<evidence type="ECO:0000313" key="2">
    <source>
        <dbReference type="Proteomes" id="UP000464675"/>
    </source>
</evidence>
<proteinExistence type="predicted"/>
<evidence type="ECO:0000313" key="1">
    <source>
        <dbReference type="EMBL" id="QHQ40757.1"/>
    </source>
</evidence>
<dbReference type="InterPro" id="IPR022025">
    <property type="entry name" value="Amidoligase_2"/>
</dbReference>
<protein>
    <recommendedName>
        <fullName evidence="3">Amidoligase enzyme</fullName>
    </recommendedName>
</protein>
<reference evidence="1 2" key="1">
    <citation type="submission" date="2020-01" db="EMBL/GenBank/DDBJ databases">
        <title>The possibility of degradation of plastic by Microbulbifer hydrolyticus IRE-31.</title>
        <authorList>
            <person name="Liu L."/>
        </authorList>
    </citation>
    <scope>NUCLEOTIDE SEQUENCE [LARGE SCALE GENOMIC DNA]</scope>
    <source>
        <strain evidence="1 2">IRE-31</strain>
    </source>
</reference>
<evidence type="ECO:0008006" key="3">
    <source>
        <dbReference type="Google" id="ProtNLM"/>
    </source>
</evidence>
<gene>
    <name evidence="1" type="ORF">GTQ55_06715</name>
</gene>
<dbReference type="Pfam" id="PF12224">
    <property type="entry name" value="Amidoligase_2"/>
    <property type="match status" value="1"/>
</dbReference>